<keyword evidence="2" id="KW-1185">Reference proteome</keyword>
<dbReference type="RefSeq" id="WP_111181541.1">
    <property type="nucleotide sequence ID" value="NZ_POUD01000117.1"/>
</dbReference>
<reference evidence="1 2" key="1">
    <citation type="submission" date="2018-01" db="EMBL/GenBank/DDBJ databases">
        <title>Draft genome sequence of Nonomuraea sp. KC333.</title>
        <authorList>
            <person name="Sahin N."/>
            <person name="Saygin H."/>
            <person name="Ay H."/>
        </authorList>
    </citation>
    <scope>NUCLEOTIDE SEQUENCE [LARGE SCALE GENOMIC DNA]</scope>
    <source>
        <strain evidence="1 2">KC333</strain>
    </source>
</reference>
<name>A0A2W2FI13_9ACTN</name>
<dbReference type="EMBL" id="POUD01000117">
    <property type="protein sequence ID" value="PZG14904.1"/>
    <property type="molecule type" value="Genomic_DNA"/>
</dbReference>
<organism evidence="1 2">
    <name type="scientific">Nonomuraea aridisoli</name>
    <dbReference type="NCBI Taxonomy" id="2070368"/>
    <lineage>
        <taxon>Bacteria</taxon>
        <taxon>Bacillati</taxon>
        <taxon>Actinomycetota</taxon>
        <taxon>Actinomycetes</taxon>
        <taxon>Streptosporangiales</taxon>
        <taxon>Streptosporangiaceae</taxon>
        <taxon>Nonomuraea</taxon>
    </lineage>
</organism>
<comment type="caution">
    <text evidence="1">The sequence shown here is derived from an EMBL/GenBank/DDBJ whole genome shotgun (WGS) entry which is preliminary data.</text>
</comment>
<evidence type="ECO:0000313" key="2">
    <source>
        <dbReference type="Proteomes" id="UP000249304"/>
    </source>
</evidence>
<sequence>METEIEHHHDSHRHLIDAHTDVLPDLERSGGVDAVVVPTIRPPEQLQHAIGLASELDCVLVTLHSQRSDPGLAKDMMPPGLRFIAIGVDDPAPLNLPDFATTAVLRGTPLACTTDLSAKRNTGLLLARLMGWRRILFLDDDIEVGGHEDVRRAAALLDAYDAVGMRIDGFPDNSVVCHAHRLTGGQQDCFVAGGALAVETSREPSFFPDVYNEDWFYLLGERSLRRLTVTGSVRQCPYDPFDHPARALHQEFGDVLAEGLYWLLDEGESWRAAAHEAYWEKALARRTAFIDDVWRRVKELSDDEFPNRAAMEASVSAASYCHAFIKPELCVRYLDAWVEDRDRWTDHIHKIPHIGPSMPDAKKWLIRSEVEKFPLFTSFDS</sequence>
<proteinExistence type="predicted"/>
<accession>A0A2W2FI13</accession>
<dbReference type="AlphaFoldDB" id="A0A2W2FI13"/>
<dbReference type="OrthoDB" id="3211607at2"/>
<evidence type="ECO:0008006" key="3">
    <source>
        <dbReference type="Google" id="ProtNLM"/>
    </source>
</evidence>
<evidence type="ECO:0000313" key="1">
    <source>
        <dbReference type="EMBL" id="PZG14904.1"/>
    </source>
</evidence>
<dbReference type="Proteomes" id="UP000249304">
    <property type="component" value="Unassembled WGS sequence"/>
</dbReference>
<gene>
    <name evidence="1" type="ORF">C1J01_25650</name>
</gene>
<protein>
    <recommendedName>
        <fullName evidence="3">Glycosyltransferase family 2 protein</fullName>
    </recommendedName>
</protein>